<accession>A0ABY9Y8I6</accession>
<feature type="transmembrane region" description="Helical" evidence="5">
    <location>
        <begin position="95"/>
        <end position="117"/>
    </location>
</feature>
<dbReference type="Proteomes" id="UP001305421">
    <property type="component" value="Chromosome"/>
</dbReference>
<evidence type="ECO:0000256" key="3">
    <source>
        <dbReference type="ARBA" id="ARBA00022989"/>
    </source>
</evidence>
<evidence type="ECO:0000313" key="8">
    <source>
        <dbReference type="Proteomes" id="UP001305421"/>
    </source>
</evidence>
<evidence type="ECO:0000313" key="7">
    <source>
        <dbReference type="EMBL" id="WNH47179.1"/>
    </source>
</evidence>
<dbReference type="RefSeq" id="WP_311181954.1">
    <property type="nucleotide sequence ID" value="NZ_CP115543.1"/>
</dbReference>
<evidence type="ECO:0000259" key="6">
    <source>
        <dbReference type="Pfam" id="PF02656"/>
    </source>
</evidence>
<evidence type="ECO:0000256" key="4">
    <source>
        <dbReference type="ARBA" id="ARBA00023136"/>
    </source>
</evidence>
<evidence type="ECO:0000256" key="1">
    <source>
        <dbReference type="ARBA" id="ARBA00004127"/>
    </source>
</evidence>
<evidence type="ECO:0000256" key="5">
    <source>
        <dbReference type="SAM" id="Phobius"/>
    </source>
</evidence>
<feature type="transmembrane region" description="Helical" evidence="5">
    <location>
        <begin position="54"/>
        <end position="75"/>
    </location>
</feature>
<comment type="subcellular location">
    <subcellularLocation>
        <location evidence="1">Endomembrane system</location>
        <topology evidence="1">Multi-pass membrane protein</topology>
    </subcellularLocation>
</comment>
<dbReference type="Pfam" id="PF02656">
    <property type="entry name" value="DUF202"/>
    <property type="match status" value="1"/>
</dbReference>
<protein>
    <submittedName>
        <fullName evidence="7">DUF202 domain-containing protein</fullName>
    </submittedName>
</protein>
<keyword evidence="2 5" id="KW-0812">Transmembrane</keyword>
<sequence>MTEKDPTRALSERAVTLDEAQTTLGSADAVSLELSSRRTGMSFQRTRMSADRTLMSIIRTALSLIGFGFTIFQFFGHMLELPGVSLKPHAPRNFGVALVALGMVLLTLGIIYHLRYMRELRAERTLMKREGLIHGESHYPVSLTLITAGLLWVLGLLAIAGMTFNVAPFG</sequence>
<dbReference type="InterPro" id="IPR003807">
    <property type="entry name" value="DUF202"/>
</dbReference>
<gene>
    <name evidence="7" type="ORF">PDM28_10700</name>
</gene>
<organism evidence="7 8">
    <name type="scientific">Stenotrophomonas aracearum</name>
    <dbReference type="NCBI Taxonomy" id="3003272"/>
    <lineage>
        <taxon>Bacteria</taxon>
        <taxon>Pseudomonadati</taxon>
        <taxon>Pseudomonadota</taxon>
        <taxon>Gammaproteobacteria</taxon>
        <taxon>Lysobacterales</taxon>
        <taxon>Lysobacteraceae</taxon>
        <taxon>Stenotrophomonas</taxon>
    </lineage>
</organism>
<reference evidence="7 8" key="1">
    <citation type="submission" date="2022-12" db="EMBL/GenBank/DDBJ databases">
        <title>Two new species, Stenotrophomonas aracearum and Stenotrophomonas oahuensis, isolated from Anthurium (Araceae family) in Hawaii.</title>
        <authorList>
            <person name="Chunag S.C."/>
            <person name="Dobhal S."/>
            <person name="Alvarez A."/>
            <person name="Arif M."/>
        </authorList>
    </citation>
    <scope>NUCLEOTIDE SEQUENCE [LARGE SCALE GENOMIC DNA]</scope>
    <source>
        <strain evidence="7 8">A5588</strain>
    </source>
</reference>
<feature type="transmembrane region" description="Helical" evidence="5">
    <location>
        <begin position="138"/>
        <end position="164"/>
    </location>
</feature>
<evidence type="ECO:0000256" key="2">
    <source>
        <dbReference type="ARBA" id="ARBA00022692"/>
    </source>
</evidence>
<dbReference type="EMBL" id="CP115543">
    <property type="protein sequence ID" value="WNH47179.1"/>
    <property type="molecule type" value="Genomic_DNA"/>
</dbReference>
<keyword evidence="3 5" id="KW-1133">Transmembrane helix</keyword>
<name>A0ABY9Y8I6_9GAMM</name>
<keyword evidence="8" id="KW-1185">Reference proteome</keyword>
<feature type="domain" description="DUF202" evidence="6">
    <location>
        <begin position="45"/>
        <end position="118"/>
    </location>
</feature>
<proteinExistence type="predicted"/>
<keyword evidence="4 5" id="KW-0472">Membrane</keyword>